<accession>A0AAJ4RDX0</accession>
<dbReference type="Proteomes" id="UP000272781">
    <property type="component" value="Unassembled WGS sequence"/>
</dbReference>
<dbReference type="PANTHER" id="PTHR35800:SF1">
    <property type="entry name" value="RNA-BINDING PROTEIN KHPB"/>
    <property type="match status" value="1"/>
</dbReference>
<evidence type="ECO:0000313" key="4">
    <source>
        <dbReference type="Proteomes" id="UP000272781"/>
    </source>
</evidence>
<dbReference type="InterPro" id="IPR040977">
    <property type="entry name" value="HP1451_C"/>
</dbReference>
<proteinExistence type="predicted"/>
<reference evidence="5" key="1">
    <citation type="submission" date="2018-03" db="EMBL/GenBank/DDBJ databases">
        <title>A comparative analysis of the Nautiliaceae.</title>
        <authorList>
            <person name="Grosche A."/>
            <person name="Smedile F."/>
            <person name="Vetriani C."/>
        </authorList>
    </citation>
    <scope>NUCLEOTIDE SEQUENCE [LARGE SCALE GENOMIC DNA]</scope>
    <source>
        <strain evidence="5">TB6</strain>
    </source>
</reference>
<dbReference type="InterPro" id="IPR015946">
    <property type="entry name" value="KH_dom-like_a/b"/>
</dbReference>
<evidence type="ECO:0000313" key="2">
    <source>
        <dbReference type="EMBL" id="QCI28492.1"/>
    </source>
</evidence>
<dbReference type="PANTHER" id="PTHR35800">
    <property type="entry name" value="PROTEIN JAG"/>
    <property type="match status" value="1"/>
</dbReference>
<evidence type="ECO:0000259" key="1">
    <source>
        <dbReference type="SMART" id="SM01245"/>
    </source>
</evidence>
<dbReference type="EMBL" id="RJVK01000001">
    <property type="protein sequence ID" value="ROR40781.1"/>
    <property type="molecule type" value="Genomic_DNA"/>
</dbReference>
<dbReference type="SMART" id="SM01245">
    <property type="entry name" value="Jag_N"/>
    <property type="match status" value="1"/>
</dbReference>
<dbReference type="Pfam" id="PF14804">
    <property type="entry name" value="Jag_N"/>
    <property type="match status" value="1"/>
</dbReference>
<feature type="domain" description="RNA-binding protein KhpB N-terminal" evidence="1">
    <location>
        <begin position="2"/>
        <end position="53"/>
    </location>
</feature>
<dbReference type="AlphaFoldDB" id="A0AAJ4RDX0"/>
<dbReference type="InterPro" id="IPR032782">
    <property type="entry name" value="KhpB_N"/>
</dbReference>
<evidence type="ECO:0000313" key="5">
    <source>
        <dbReference type="Proteomes" id="UP000298805"/>
    </source>
</evidence>
<dbReference type="Proteomes" id="UP000298805">
    <property type="component" value="Chromosome"/>
</dbReference>
<evidence type="ECO:0000313" key="3">
    <source>
        <dbReference type="EMBL" id="ROR40781.1"/>
    </source>
</evidence>
<reference evidence="2" key="3">
    <citation type="submission" date="2019-06" db="EMBL/GenBank/DDBJ databases">
        <title>A comparative analysis of the Nautiliaceae.</title>
        <authorList>
            <person name="Grosche A."/>
            <person name="Smedile F."/>
            <person name="Vetriani C."/>
        </authorList>
    </citation>
    <scope>NUCLEOTIDE SEQUENCE</scope>
    <source>
        <strain evidence="2">TB6</strain>
    </source>
</reference>
<dbReference type="EMBL" id="CP027432">
    <property type="protein sequence ID" value="QCI28492.1"/>
    <property type="molecule type" value="Genomic_DNA"/>
</dbReference>
<dbReference type="Gene3D" id="3.30.30.80">
    <property type="entry name" value="probable RNA-binding protein from clostridium symbiosum atcc 14940"/>
    <property type="match status" value="1"/>
</dbReference>
<dbReference type="Pfam" id="PF18472">
    <property type="entry name" value="HP1451_C"/>
    <property type="match status" value="1"/>
</dbReference>
<keyword evidence="5" id="KW-1185">Reference proteome</keyword>
<dbReference type="InterPro" id="IPR039247">
    <property type="entry name" value="KhpB"/>
</dbReference>
<dbReference type="Gene3D" id="3.30.1370.180">
    <property type="match status" value="1"/>
</dbReference>
<dbReference type="InterPro" id="IPR038247">
    <property type="entry name" value="Jag_N_dom_sf"/>
</dbReference>
<dbReference type="Gene3D" id="3.30.300.20">
    <property type="match status" value="1"/>
</dbReference>
<protein>
    <submittedName>
        <fullName evidence="2">KH domain-containing protein</fullName>
    </submittedName>
    <submittedName>
        <fullName evidence="3">SpoIIIJ-associated protein</fullName>
    </submittedName>
</protein>
<dbReference type="RefSeq" id="WP_123351695.1">
    <property type="nucleotide sequence ID" value="NZ_CP027432.2"/>
</dbReference>
<reference evidence="3 4" key="2">
    <citation type="submission" date="2018-11" db="EMBL/GenBank/DDBJ databases">
        <title>Genomic Encyclopedia of Type Strains, Phase IV (KMG-IV): sequencing the most valuable type-strain genomes for metagenomic binning, comparative biology and taxonomic classification.</title>
        <authorList>
            <person name="Goeker M."/>
        </authorList>
    </citation>
    <scope>NUCLEOTIDE SEQUENCE [LARGE SCALE GENOMIC DNA]</scope>
    <source>
        <strain evidence="3 4">DSM 27783</strain>
    </source>
</reference>
<sequence>MRIEAKTLDEAYLEAAKRLNCSVSDLNAKVIQYPSKGIFGLFAKPAIIEVDEHIDFDIEDVLPKIKEGLENLFKKSCFNVEVSEVKKYDEETVFIKLDGEDAALLIGKEGYRYNALNYMFYNWINQKYGFKVRLEIAEFLKNQEEMLRSFLAPFIEKVRQRGYGKTKPFDGILAFLALEILREAFPEKYVAIKERNGEKYVVIGDRHGDNSGNSDS</sequence>
<name>A0AAJ4RDX0_9BACT</name>
<dbReference type="GO" id="GO:0003723">
    <property type="term" value="F:RNA binding"/>
    <property type="evidence" value="ECO:0007669"/>
    <property type="project" value="InterPro"/>
</dbReference>
<gene>
    <name evidence="2" type="ORF">C6V80_05820</name>
    <name evidence="3" type="ORF">EDC58_0262</name>
</gene>
<organism evidence="3 4">
    <name type="scientific">Caminibacter pacificus</name>
    <dbReference type="NCBI Taxonomy" id="1424653"/>
    <lineage>
        <taxon>Bacteria</taxon>
        <taxon>Pseudomonadati</taxon>
        <taxon>Campylobacterota</taxon>
        <taxon>Epsilonproteobacteria</taxon>
        <taxon>Nautiliales</taxon>
        <taxon>Nautiliaceae</taxon>
        <taxon>Caminibacter</taxon>
    </lineage>
</organism>